<dbReference type="EMBL" id="RWGX01000004">
    <property type="protein sequence ID" value="RVU88777.1"/>
    <property type="molecule type" value="Genomic_DNA"/>
</dbReference>
<name>A0AA94F5A2_9FLAO</name>
<sequence length="333" mass="39127">MELSKTLTIRKAQEVLAKNWIPYMGDLDKMLTDATCYESEVRFPTNQKLLWECVQWNYKQMEALCHLFKIKLPRTKYLDWCKRYNQYSKKRKKQSKHRTKVTRGLLRLLYKLNGELSRIEAQNPFEATTKYSKQRLIIKQVYKQQLQIFKTGKSVPDRIVSISKSYIRPIVRGKEVKQVEFGAKVNKIQIDGINFIEHIQYRAFNEGTRLQSSVYCAQNLTKTKVKILGADAIYATNKNRTFTSTNTIQTDFVRKGKAGKNEEHRKILAKHIKKERATRLEGSFGKEKEHYHLKKVKAKTQKSEILWIFFGIHTANALEIGRRIYLQQQTLVA</sequence>
<accession>A0AA94F5A2</accession>
<reference evidence="1" key="1">
    <citation type="submission" date="2018-12" db="EMBL/GenBank/DDBJ databases">
        <title>Draft genome sequence of Flaovobacterium columnare BGFS27 isolated from channel catfish in Alabama.</title>
        <authorList>
            <person name="Cai W."/>
            <person name="Arias C."/>
        </authorList>
    </citation>
    <scope>NUCLEOTIDE SEQUENCE [LARGE SCALE GENOMIC DNA]</scope>
    <source>
        <strain evidence="1">BGFS27</strain>
    </source>
</reference>
<dbReference type="AlphaFoldDB" id="A0AA94F5A2"/>
<organism evidence="1">
    <name type="scientific">Flavobacterium columnare</name>
    <dbReference type="NCBI Taxonomy" id="996"/>
    <lineage>
        <taxon>Bacteria</taxon>
        <taxon>Pseudomonadati</taxon>
        <taxon>Bacteroidota</taxon>
        <taxon>Flavobacteriia</taxon>
        <taxon>Flavobacteriales</taxon>
        <taxon>Flavobacteriaceae</taxon>
        <taxon>Flavobacterium</taxon>
    </lineage>
</organism>
<comment type="caution">
    <text evidence="1">The sequence shown here is derived from an EMBL/GenBank/DDBJ whole genome shotgun (WGS) entry which is preliminary data.</text>
</comment>
<gene>
    <name evidence="1" type="ORF">EJB19_07415</name>
</gene>
<proteinExistence type="predicted"/>
<protein>
    <submittedName>
        <fullName evidence="1">Transposase</fullName>
    </submittedName>
</protein>
<evidence type="ECO:0000313" key="1">
    <source>
        <dbReference type="EMBL" id="RVU88777.1"/>
    </source>
</evidence>